<dbReference type="Pfam" id="PF00975">
    <property type="entry name" value="Thioesterase"/>
    <property type="match status" value="1"/>
</dbReference>
<evidence type="ECO:0000313" key="3">
    <source>
        <dbReference type="EMBL" id="KAF5235918.1"/>
    </source>
</evidence>
<feature type="compositionally biased region" description="Polar residues" evidence="1">
    <location>
        <begin position="58"/>
        <end position="67"/>
    </location>
</feature>
<dbReference type="Proteomes" id="UP000537989">
    <property type="component" value="Unassembled WGS sequence"/>
</dbReference>
<name>A0AAN5Z7V8_FUSAU</name>
<proteinExistence type="predicted"/>
<dbReference type="InterPro" id="IPR029058">
    <property type="entry name" value="AB_hydrolase_fold"/>
</dbReference>
<evidence type="ECO:0000259" key="2">
    <source>
        <dbReference type="Pfam" id="PF00975"/>
    </source>
</evidence>
<feature type="region of interest" description="Disordered" evidence="1">
    <location>
        <begin position="31"/>
        <end position="77"/>
    </location>
</feature>
<protein>
    <recommendedName>
        <fullName evidence="2">Thioesterase domain-containing protein</fullName>
    </recommendedName>
</protein>
<evidence type="ECO:0000313" key="4">
    <source>
        <dbReference type="Proteomes" id="UP000537989"/>
    </source>
</evidence>
<dbReference type="EMBL" id="JAAMOD010000190">
    <property type="protein sequence ID" value="KAF5235918.1"/>
    <property type="molecule type" value="Genomic_DNA"/>
</dbReference>
<dbReference type="SUPFAM" id="SSF53474">
    <property type="entry name" value="alpha/beta-Hydrolases"/>
    <property type="match status" value="1"/>
</dbReference>
<feature type="compositionally biased region" description="Acidic residues" evidence="1">
    <location>
        <begin position="87"/>
        <end position="98"/>
    </location>
</feature>
<feature type="domain" description="Thioesterase" evidence="2">
    <location>
        <begin position="306"/>
        <end position="433"/>
    </location>
</feature>
<feature type="region of interest" description="Disordered" evidence="1">
    <location>
        <begin position="85"/>
        <end position="104"/>
    </location>
</feature>
<sequence length="551" mass="62533">MVKHPDPTHSEVWYAPGPLTLMNVMPWNVPRLEEENDSNDGQTQEVWSGDETPDTALQRETSANVEESSGAKETEEIEDIEDKVVEEPEEDNLDEEMREEIREDSHRSGRFVTYALSRKSVIDMIGKNRSLQAKMGAQRSGMGTYGLPPVAKRVFRPDMGNLLLKMMRRRAVDALIERSSSRREGKDLHKFIMPVGSWEDAARSVAGGAVLYIPTEPTEDMNNYATLDVENANYGNKVAVHDLLFLLGESEVERLKTEAEDFRDQELLVLKNHRSESVRTTHVNSDMDSNPECIQPADWQTGKAVPVFLLHDGGGTTFSYHCLEPLKRPVYGIYNPSFHSGEPFDGGLKDMAKLYTRWIIETVEKPDFPRQYNSDGKIPILLGGWSMGGHLSLEIAKQLNPEDTEIRVIGILMVDTVYPLKYSSNNRRRPGEGAEGRNKNQILADIAMADARRMIQSWDPPVWDEDSIGERPRISLLRAKEAVPFKDGEKNLVDMSREERNLGWDSYDKNLFSEVVDVDGHHFEVFAFKFIEDISEKMRESLDGLERASRS</sequence>
<dbReference type="InterPro" id="IPR001031">
    <property type="entry name" value="Thioesterase"/>
</dbReference>
<accession>A0AAN5Z7V8</accession>
<organism evidence="3 4">
    <name type="scientific">Fusarium austroamericanum</name>
    <dbReference type="NCBI Taxonomy" id="282268"/>
    <lineage>
        <taxon>Eukaryota</taxon>
        <taxon>Fungi</taxon>
        <taxon>Dikarya</taxon>
        <taxon>Ascomycota</taxon>
        <taxon>Pezizomycotina</taxon>
        <taxon>Sordariomycetes</taxon>
        <taxon>Hypocreomycetidae</taxon>
        <taxon>Hypocreales</taxon>
        <taxon>Nectriaceae</taxon>
        <taxon>Fusarium</taxon>
    </lineage>
</organism>
<dbReference type="Gene3D" id="3.40.50.1820">
    <property type="entry name" value="alpha/beta hydrolase"/>
    <property type="match status" value="1"/>
</dbReference>
<reference evidence="3 4" key="1">
    <citation type="submission" date="2020-02" db="EMBL/GenBank/DDBJ databases">
        <title>Identification and distribution of gene clusters putatively required for synthesis of sphingolipid metabolism inhibitors in phylogenetically diverse species of the filamentous fungus Fusarium.</title>
        <authorList>
            <person name="Kim H.-S."/>
            <person name="Busman M."/>
            <person name="Brown D.W."/>
            <person name="Divon H."/>
            <person name="Uhlig S."/>
            <person name="Proctor R.H."/>
        </authorList>
    </citation>
    <scope>NUCLEOTIDE SEQUENCE [LARGE SCALE GENOMIC DNA]</scope>
    <source>
        <strain evidence="3 4">NRRL 2903</strain>
    </source>
</reference>
<comment type="caution">
    <text evidence="3">The sequence shown here is derived from an EMBL/GenBank/DDBJ whole genome shotgun (WGS) entry which is preliminary data.</text>
</comment>
<dbReference type="AlphaFoldDB" id="A0AAN5Z7V8"/>
<gene>
    <name evidence="3" type="ORF">FAUST_6836</name>
</gene>
<keyword evidence="4" id="KW-1185">Reference proteome</keyword>
<evidence type="ECO:0000256" key="1">
    <source>
        <dbReference type="SAM" id="MobiDB-lite"/>
    </source>
</evidence>